<keyword evidence="1" id="KW-0175">Coiled coil</keyword>
<evidence type="ECO:0000256" key="1">
    <source>
        <dbReference type="SAM" id="Coils"/>
    </source>
</evidence>
<dbReference type="Proteomes" id="UP001479290">
    <property type="component" value="Unassembled WGS sequence"/>
</dbReference>
<dbReference type="AlphaFoldDB" id="A0AAW1YY85"/>
<feature type="coiled-coil region" evidence="1">
    <location>
        <begin position="170"/>
        <end position="218"/>
    </location>
</feature>
<accession>A0AAW1YY85</accession>
<dbReference type="Gene3D" id="1.20.1170.10">
    <property type="match status" value="1"/>
</dbReference>
<protein>
    <recommendedName>
        <fullName evidence="4">Restin-like protein</fullName>
    </recommendedName>
</protein>
<gene>
    <name evidence="2" type="ORF">ABG768_016897</name>
</gene>
<organism evidence="2 3">
    <name type="scientific">Culter alburnus</name>
    <name type="common">Topmouth culter</name>
    <dbReference type="NCBI Taxonomy" id="194366"/>
    <lineage>
        <taxon>Eukaryota</taxon>
        <taxon>Metazoa</taxon>
        <taxon>Chordata</taxon>
        <taxon>Craniata</taxon>
        <taxon>Vertebrata</taxon>
        <taxon>Euteleostomi</taxon>
        <taxon>Actinopterygii</taxon>
        <taxon>Neopterygii</taxon>
        <taxon>Teleostei</taxon>
        <taxon>Ostariophysi</taxon>
        <taxon>Cypriniformes</taxon>
        <taxon>Xenocyprididae</taxon>
        <taxon>Xenocypridinae</taxon>
        <taxon>Culter</taxon>
    </lineage>
</organism>
<evidence type="ECO:0008006" key="4">
    <source>
        <dbReference type="Google" id="ProtNLM"/>
    </source>
</evidence>
<name>A0AAW1YY85_CULAL</name>
<keyword evidence="3" id="KW-1185">Reference proteome</keyword>
<evidence type="ECO:0000313" key="2">
    <source>
        <dbReference type="EMBL" id="KAK9952867.1"/>
    </source>
</evidence>
<evidence type="ECO:0000313" key="3">
    <source>
        <dbReference type="Proteomes" id="UP001479290"/>
    </source>
</evidence>
<proteinExistence type="predicted"/>
<dbReference type="EMBL" id="JAWDJR010000023">
    <property type="protein sequence ID" value="KAK9952867.1"/>
    <property type="molecule type" value="Genomic_DNA"/>
</dbReference>
<sequence length="427" mass="48954">MSKSKAKKPRLEEIEKQETFVSSPTNTEVVASDSQLSPEFIQELLPSAERTALLYHLSYLCLGKFPKLERLIRERAVETQLLFGSSESVLLMCVGTSSNLVTSLFPMLMKAVEKNKPVLAVKYLEKARTWIEDIIRSVGDMVKRYDRQNQSVASCTSDVIQEKKVTEGKLTQHSLEMKSLEEAVTELEEELRKYANHIEEIEKKIERKNCELQDHITNSNKRSFSILRALVPFYGAIQDAKNGPRIAAQTQSLNAELSRLYSERSSLQNKEWNIQVRLMDLQLKLATSKIQLGVIPSPVHLTDVQTCLSRIQQILVQLQKFWEKVGTTLDMLKKKTFVDEDLVDELDDLKEEFLESIEAAGKYWKRFGDYCFRAQGIFSIQSKDAYRFLEIDPSSLSEDEWNKQRNSIMEKLNQIDPQGSSKAAINE</sequence>
<comment type="caution">
    <text evidence="2">The sequence shown here is derived from an EMBL/GenBank/DDBJ whole genome shotgun (WGS) entry which is preliminary data.</text>
</comment>
<reference evidence="2 3" key="1">
    <citation type="submission" date="2024-05" db="EMBL/GenBank/DDBJ databases">
        <title>A high-quality chromosomal-level genome assembly of Topmouth culter (Culter alburnus).</title>
        <authorList>
            <person name="Zhao H."/>
        </authorList>
    </citation>
    <scope>NUCLEOTIDE SEQUENCE [LARGE SCALE GENOMIC DNA]</scope>
    <source>
        <strain evidence="2">CATC2023</strain>
        <tissue evidence="2">Muscle</tissue>
    </source>
</reference>